<accession>A0A6B7PYB6</accession>
<reference evidence="1" key="1">
    <citation type="submission" date="2019-08" db="EMBL/GenBank/DDBJ databases">
        <authorList>
            <person name="Zhou D."/>
            <person name="Chen F."/>
        </authorList>
    </citation>
    <scope>NUCLEOTIDE SEQUENCE</scope>
    <source>
        <strain evidence="1">QJ20133</strain>
        <plasmid evidence="1">pJ20133-VIM</plasmid>
    </source>
</reference>
<sequence>MYGPVLEPNLEIVWLRSAAQMYYETAQRKGLSILQLCKRIAWMAH</sequence>
<name>A0A6B7PYB6_9PSED</name>
<dbReference type="RefSeq" id="WP_181426700.1">
    <property type="nucleotide sequence ID" value="NZ_MN310371.1"/>
</dbReference>
<evidence type="ECO:0000313" key="1">
    <source>
        <dbReference type="EMBL" id="QFX76578.1"/>
    </source>
</evidence>
<geneLocation type="plasmid" evidence="1">
    <name>pJ20133-VIM</name>
</geneLocation>
<dbReference type="AlphaFoldDB" id="A0A6B7PYB6"/>
<dbReference type="EMBL" id="MN310371">
    <property type="protein sequence ID" value="QFX76578.1"/>
    <property type="molecule type" value="Genomic_DNA"/>
</dbReference>
<keyword evidence="1" id="KW-0614">Plasmid</keyword>
<protein>
    <submittedName>
        <fullName evidence="1">Uncharacterized protein</fullName>
    </submittedName>
</protein>
<proteinExistence type="predicted"/>
<organism evidence="1">
    <name type="scientific">Pseudomonas monteilii</name>
    <dbReference type="NCBI Taxonomy" id="76759"/>
    <lineage>
        <taxon>Bacteria</taxon>
        <taxon>Pseudomonadati</taxon>
        <taxon>Pseudomonadota</taxon>
        <taxon>Gammaproteobacteria</taxon>
        <taxon>Pseudomonadales</taxon>
        <taxon>Pseudomonadaceae</taxon>
        <taxon>Pseudomonas</taxon>
    </lineage>
</organism>